<sequence>MAGIWNSENKVIPGAYINIRTNEALSINTSDRGTVLILQELSVGSDNDVYVRTKDEDTFDTTATFADKKLSDLAFRNAGKVLVLKLKTGHKLTDVKTSLDKVRTLKFDTLVYPYDEGKDDIKEAIKNFVIDMRDNEGSKIGAVLANYSANHEAIINVVQSLVLNDDTTLNTTEVATFIAGLSAGASITKSNTGSILEFAKDVVPRLTKTGIEEAIRGGKLVFKVDNSENVSIVYDINSLTSFTKEKGAIFSKNRVVRTLDSIANDIARVFESNYVGKLNNNADGRNILKSGLIEYFKALESLNAIEDFEAKDIEIKDGKSKDSVIIDLKIKPLDSVEKIYINVNLG</sequence>
<keyword evidence="6" id="KW-1171">Viral genome ejection through host cell envelope</keyword>
<evidence type="ECO:0000256" key="7">
    <source>
        <dbReference type="ARBA" id="ARBA00023296"/>
    </source>
</evidence>
<comment type="similarity">
    <text evidence="1">Belongs to the myoviridae tail sheath protein family.</text>
</comment>
<keyword evidence="2" id="KW-1162">Viral penetration into host cytoplasm</keyword>
<name>A0A8S5MC45_9CAUD</name>
<dbReference type="InterPro" id="IPR035089">
    <property type="entry name" value="Phage_sheath_subtilisin"/>
</dbReference>
<keyword evidence="7" id="KW-1160">Virus entry into host cell</keyword>
<keyword evidence="4" id="KW-1242">Viral contractile tail ejection system</keyword>
<dbReference type="InterPro" id="IPR020287">
    <property type="entry name" value="Tail_sheath_C"/>
</dbReference>
<reference evidence="10" key="1">
    <citation type="journal article" date="2021" name="Proc. Natl. Acad. Sci. U.S.A.">
        <title>A Catalog of Tens of Thousands of Viruses from Human Metagenomes Reveals Hidden Associations with Chronic Diseases.</title>
        <authorList>
            <person name="Tisza M.J."/>
            <person name="Buck C.B."/>
        </authorList>
    </citation>
    <scope>NUCLEOTIDE SEQUENCE</scope>
    <source>
        <strain evidence="10">Ctj9o3</strain>
    </source>
</reference>
<dbReference type="Pfam" id="PF17482">
    <property type="entry name" value="Phage_sheath_1C"/>
    <property type="match status" value="1"/>
</dbReference>
<dbReference type="Gene3D" id="3.30.1370.220">
    <property type="match status" value="1"/>
</dbReference>
<keyword evidence="3" id="KW-1227">Viral tail protein</keyword>
<dbReference type="Pfam" id="PF04984">
    <property type="entry name" value="Phage_sheath_1"/>
    <property type="match status" value="1"/>
</dbReference>
<evidence type="ECO:0000256" key="6">
    <source>
        <dbReference type="ARBA" id="ARBA00023009"/>
    </source>
</evidence>
<evidence type="ECO:0000259" key="8">
    <source>
        <dbReference type="Pfam" id="PF04984"/>
    </source>
</evidence>
<evidence type="ECO:0000256" key="1">
    <source>
        <dbReference type="ARBA" id="ARBA00008005"/>
    </source>
</evidence>
<evidence type="ECO:0000256" key="3">
    <source>
        <dbReference type="ARBA" id="ARBA00022732"/>
    </source>
</evidence>
<evidence type="ECO:0000259" key="9">
    <source>
        <dbReference type="Pfam" id="PF17482"/>
    </source>
</evidence>
<keyword evidence="5" id="KW-0946">Virion</keyword>
<feature type="domain" description="Tail sheath protein subtilisin-like" evidence="8">
    <location>
        <begin position="94"/>
        <end position="238"/>
    </location>
</feature>
<accession>A0A8S5MC45</accession>
<evidence type="ECO:0000256" key="2">
    <source>
        <dbReference type="ARBA" id="ARBA00022595"/>
    </source>
</evidence>
<keyword evidence="5" id="KW-1229">Viral tail sheath protein</keyword>
<evidence type="ECO:0000256" key="5">
    <source>
        <dbReference type="ARBA" id="ARBA00023003"/>
    </source>
</evidence>
<dbReference type="Gene3D" id="3.30.360.90">
    <property type="match status" value="1"/>
</dbReference>
<evidence type="ECO:0000256" key="4">
    <source>
        <dbReference type="ARBA" id="ARBA00022766"/>
    </source>
</evidence>
<dbReference type="EMBL" id="BK014873">
    <property type="protein sequence ID" value="DAD79796.1"/>
    <property type="molecule type" value="Genomic_DNA"/>
</dbReference>
<proteinExistence type="inferred from homology"/>
<dbReference type="GO" id="GO:0099000">
    <property type="term" value="P:symbiont genome ejection through host cell envelope, contractile tail mechanism"/>
    <property type="evidence" value="ECO:0007669"/>
    <property type="project" value="UniProtKB-KW"/>
</dbReference>
<feature type="domain" description="Tail sheath protein C-terminal" evidence="9">
    <location>
        <begin position="246"/>
        <end position="345"/>
    </location>
</feature>
<protein>
    <submittedName>
        <fullName evidence="10">Tail sheath protein</fullName>
    </submittedName>
</protein>
<organism evidence="10">
    <name type="scientific">Myoviridae sp. ctj9o3</name>
    <dbReference type="NCBI Taxonomy" id="2826688"/>
    <lineage>
        <taxon>Viruses</taxon>
        <taxon>Duplodnaviria</taxon>
        <taxon>Heunggongvirae</taxon>
        <taxon>Uroviricota</taxon>
        <taxon>Caudoviricetes</taxon>
    </lineage>
</organism>
<dbReference type="GO" id="GO:0098027">
    <property type="term" value="C:virus tail, sheath"/>
    <property type="evidence" value="ECO:0007669"/>
    <property type="project" value="UniProtKB-KW"/>
</dbReference>
<evidence type="ECO:0000313" key="10">
    <source>
        <dbReference type="EMBL" id="DAD79796.1"/>
    </source>
</evidence>
<dbReference type="Gene3D" id="3.40.50.11790">
    <property type="match status" value="1"/>
</dbReference>